<accession>A0ACD5A6U0</accession>
<proteinExistence type="predicted"/>
<name>A0ACD5A6U0_9ACTN</name>
<dbReference type="Proteomes" id="UP001432251">
    <property type="component" value="Chromosome"/>
</dbReference>
<protein>
    <submittedName>
        <fullName evidence="1">FMN-binding negative transcriptional regulator</fullName>
    </submittedName>
</protein>
<gene>
    <name evidence="1" type="ORF">V2W30_05870</name>
</gene>
<sequence>MLIHPWDAARDAAEWQQWLAAHDFGQLAVNGLPGEPPFVQPLHFAYDPSAGGGPGADAGSAPRSGSDPGSGSGLGEVVAHLARPNPLWPALAANPEVLLSVVDDYAFVPGPWQAPPGIPAEHGTPTSVYAAVQLRCTAQVVDDPELKAELLNRQVRHFQEPGVSAQAAPGEAPYGRLLPGIRVLRLQVTDVRAKFKYAGHKPDEVQDRIAQGLAERGDPRDAGALAMQRRRRTA</sequence>
<keyword evidence="2" id="KW-1185">Reference proteome</keyword>
<reference evidence="1" key="1">
    <citation type="journal article" date="2025" name="Int. J. Syst. Evol. Microbiol.">
        <title>Streptomyces citrinus sp. nov., with yellow diffusible pigment.</title>
        <authorList>
            <person name="He Y."/>
            <person name="Yang E."/>
            <person name="Xu J."/>
            <person name="Sun Y."/>
            <person name="Sun L."/>
        </authorList>
    </citation>
    <scope>NUCLEOTIDE SEQUENCE</scope>
    <source>
        <strain evidence="1">Q6</strain>
    </source>
</reference>
<dbReference type="EMBL" id="CP146022">
    <property type="protein sequence ID" value="WWQ62926.1"/>
    <property type="molecule type" value="Genomic_DNA"/>
</dbReference>
<evidence type="ECO:0000313" key="1">
    <source>
        <dbReference type="EMBL" id="WWQ62926.1"/>
    </source>
</evidence>
<organism evidence="1 2">
    <name type="scientific">Streptomyces citrinus</name>
    <dbReference type="NCBI Taxonomy" id="3118173"/>
    <lineage>
        <taxon>Bacteria</taxon>
        <taxon>Bacillati</taxon>
        <taxon>Actinomycetota</taxon>
        <taxon>Actinomycetes</taxon>
        <taxon>Kitasatosporales</taxon>
        <taxon>Streptomycetaceae</taxon>
        <taxon>Streptomyces</taxon>
    </lineage>
</organism>
<evidence type="ECO:0000313" key="2">
    <source>
        <dbReference type="Proteomes" id="UP001432251"/>
    </source>
</evidence>